<evidence type="ECO:0000313" key="1">
    <source>
        <dbReference type="EMBL" id="KRZ68642.1"/>
    </source>
</evidence>
<proteinExistence type="predicted"/>
<dbReference type="Proteomes" id="UP000054843">
    <property type="component" value="Unassembled WGS sequence"/>
</dbReference>
<dbReference type="AlphaFoldDB" id="A0A0V1MB37"/>
<dbReference type="EMBL" id="JYDO01000159">
    <property type="protein sequence ID" value="KRZ68642.1"/>
    <property type="molecule type" value="Genomic_DNA"/>
</dbReference>
<keyword evidence="2" id="KW-1185">Reference proteome</keyword>
<accession>A0A0V1MB37</accession>
<comment type="caution">
    <text evidence="1">The sequence shown here is derived from an EMBL/GenBank/DDBJ whole genome shotgun (WGS) entry which is preliminary data.</text>
</comment>
<organism evidence="1 2">
    <name type="scientific">Trichinella papuae</name>
    <dbReference type="NCBI Taxonomy" id="268474"/>
    <lineage>
        <taxon>Eukaryota</taxon>
        <taxon>Metazoa</taxon>
        <taxon>Ecdysozoa</taxon>
        <taxon>Nematoda</taxon>
        <taxon>Enoplea</taxon>
        <taxon>Dorylaimia</taxon>
        <taxon>Trichinellida</taxon>
        <taxon>Trichinellidae</taxon>
        <taxon>Trichinella</taxon>
    </lineage>
</organism>
<evidence type="ECO:0000313" key="2">
    <source>
        <dbReference type="Proteomes" id="UP000054843"/>
    </source>
</evidence>
<protein>
    <submittedName>
        <fullName evidence="1">Uncharacterized protein</fullName>
    </submittedName>
</protein>
<sequence length="51" mass="5748">MNCILCLLHSHCHNSVIVRDVDAGLLATTSIKNFVKSKIHYKGKCKENNYS</sequence>
<gene>
    <name evidence="1" type="ORF">T10_4218</name>
</gene>
<reference evidence="1 2" key="1">
    <citation type="submission" date="2015-01" db="EMBL/GenBank/DDBJ databases">
        <title>Evolution of Trichinella species and genotypes.</title>
        <authorList>
            <person name="Korhonen P.K."/>
            <person name="Edoardo P."/>
            <person name="Giuseppe L.R."/>
            <person name="Gasser R.B."/>
        </authorList>
    </citation>
    <scope>NUCLEOTIDE SEQUENCE [LARGE SCALE GENOMIC DNA]</scope>
    <source>
        <strain evidence="1">ISS1980</strain>
    </source>
</reference>
<name>A0A0V1MB37_9BILA</name>